<comment type="caution">
    <text evidence="3">The sequence shown here is derived from an EMBL/GenBank/DDBJ whole genome shotgun (WGS) entry which is preliminary data.</text>
</comment>
<feature type="chain" id="PRO_5016033514" description="TonB C-terminal domain-containing protein" evidence="1">
    <location>
        <begin position="20"/>
        <end position="524"/>
    </location>
</feature>
<dbReference type="GO" id="GO:0055085">
    <property type="term" value="P:transmembrane transport"/>
    <property type="evidence" value="ECO:0007669"/>
    <property type="project" value="InterPro"/>
</dbReference>
<protein>
    <recommendedName>
        <fullName evidence="2">TonB C-terminal domain-containing protein</fullName>
    </recommendedName>
</protein>
<gene>
    <name evidence="3" type="ORF">DN068_00455</name>
</gene>
<dbReference type="AlphaFoldDB" id="A0A2W2C3L0"/>
<evidence type="ECO:0000313" key="3">
    <source>
        <dbReference type="EMBL" id="PZF74703.1"/>
    </source>
</evidence>
<organism evidence="3 4">
    <name type="scientific">Taibaiella soli</name>
    <dbReference type="NCBI Taxonomy" id="1649169"/>
    <lineage>
        <taxon>Bacteria</taxon>
        <taxon>Pseudomonadati</taxon>
        <taxon>Bacteroidota</taxon>
        <taxon>Chitinophagia</taxon>
        <taxon>Chitinophagales</taxon>
        <taxon>Chitinophagaceae</taxon>
        <taxon>Taibaiella</taxon>
    </lineage>
</organism>
<dbReference type="EMBL" id="QKTW01000002">
    <property type="protein sequence ID" value="PZF74703.1"/>
    <property type="molecule type" value="Genomic_DNA"/>
</dbReference>
<dbReference type="SUPFAM" id="SSF82185">
    <property type="entry name" value="Histone H3 K4-specific methyltransferase SET7/9 N-terminal domain"/>
    <property type="match status" value="2"/>
</dbReference>
<dbReference type="Proteomes" id="UP000248745">
    <property type="component" value="Unassembled WGS sequence"/>
</dbReference>
<dbReference type="Pfam" id="PF03544">
    <property type="entry name" value="TonB_C"/>
    <property type="match status" value="1"/>
</dbReference>
<evidence type="ECO:0000313" key="4">
    <source>
        <dbReference type="Proteomes" id="UP000248745"/>
    </source>
</evidence>
<keyword evidence="4" id="KW-1185">Reference proteome</keyword>
<evidence type="ECO:0000256" key="1">
    <source>
        <dbReference type="SAM" id="SignalP"/>
    </source>
</evidence>
<dbReference type="Gene3D" id="3.90.930.1">
    <property type="match status" value="1"/>
</dbReference>
<dbReference type="SUPFAM" id="SSF74653">
    <property type="entry name" value="TolA/TonB C-terminal domain"/>
    <property type="match status" value="1"/>
</dbReference>
<dbReference type="InterPro" id="IPR037682">
    <property type="entry name" value="TonB_C"/>
</dbReference>
<dbReference type="RefSeq" id="WP_110996909.1">
    <property type="nucleotide sequence ID" value="NZ_QKTW01000002.1"/>
</dbReference>
<sequence>MKYTAILVCLLLCSLYSFAQNDTIFFNKSWKPTTSRDSAAYFRLKPKAENGLYHVTDYYISGIPQMVGTFSQIDSEVKEGYFTYYDSLGHKEDEGDYRNNKRNGFWKFYYSNSDKLKYTGLFRKDSAEGVFHYYHAATGKMYNRIEYKNGKKNGESLAYFADGKTLHYKNILRKDTILSQRIYDSASGFPINIYDYDPKADTSYRTVYFRGTKKVSQIHRFGHFYTGNTYSFDSLSGKLRSTGHFTNNIPDSIWTYYRKGTNILRSTQRHGSDTIRFWTVFYDTLNGRTYKSSEGNCIHTQNDSTWYRYYPNGAVKSISYYVNGKLDKGYTSYDSLENILSKGYYASGEKTGVWQYWDPKTLTLLAKKSYLSGHLVGPQEYYYPNGKIKTSEHYNIYTQMTNGKSYTNDGKETEYKPSAINASFPGEFDEYKETYLVYPPSTLIMNEGKVKIKFTIAEDGGISDTKLVDGIGLLWDENALRFVNEMPKWNPAYYNGLPTESVCYMTFVYKKDPAHIKVTYSNNP</sequence>
<keyword evidence="1" id="KW-0732">Signal</keyword>
<dbReference type="Gene3D" id="3.30.1150.10">
    <property type="match status" value="1"/>
</dbReference>
<name>A0A2W2C3L0_9BACT</name>
<dbReference type="OrthoDB" id="7342920at2"/>
<feature type="signal peptide" evidence="1">
    <location>
        <begin position="1"/>
        <end position="19"/>
    </location>
</feature>
<accession>A0A2W2C3L0</accession>
<proteinExistence type="predicted"/>
<reference evidence="3 4" key="1">
    <citation type="submission" date="2018-06" db="EMBL/GenBank/DDBJ databases">
        <title>Mucibacter soli gen. nov., sp. nov., a new member of the family Chitinophagaceae producing mucin.</title>
        <authorList>
            <person name="Kim M.-K."/>
            <person name="Park S."/>
            <person name="Kim T.-S."/>
            <person name="Joung Y."/>
            <person name="Han J.-H."/>
            <person name="Kim S.B."/>
        </authorList>
    </citation>
    <scope>NUCLEOTIDE SEQUENCE [LARGE SCALE GENOMIC DNA]</scope>
    <source>
        <strain evidence="3 4">R1-15</strain>
    </source>
</reference>
<feature type="domain" description="TonB C-terminal" evidence="2">
    <location>
        <begin position="445"/>
        <end position="509"/>
    </location>
</feature>
<evidence type="ECO:0000259" key="2">
    <source>
        <dbReference type="Pfam" id="PF03544"/>
    </source>
</evidence>
<dbReference type="Gene3D" id="2.20.110.10">
    <property type="entry name" value="Histone H3 K4-specific methyltransferase SET7/9 N-terminal domain"/>
    <property type="match status" value="1"/>
</dbReference>